<dbReference type="GO" id="GO:0046872">
    <property type="term" value="F:metal ion binding"/>
    <property type="evidence" value="ECO:0007669"/>
    <property type="project" value="UniProtKB-KW"/>
</dbReference>
<dbReference type="InterPro" id="IPR008983">
    <property type="entry name" value="Tumour_necrosis_fac-like_dom"/>
</dbReference>
<dbReference type="Proteomes" id="UP001221898">
    <property type="component" value="Unassembled WGS sequence"/>
</dbReference>
<dbReference type="SUPFAM" id="SSF48113">
    <property type="entry name" value="Heme-dependent peroxidases"/>
    <property type="match status" value="1"/>
</dbReference>
<evidence type="ECO:0000256" key="4">
    <source>
        <dbReference type="ARBA" id="ARBA00022729"/>
    </source>
</evidence>
<feature type="binding site" description="axial binding residue" evidence="9">
    <location>
        <position position="601"/>
    </location>
    <ligand>
        <name>heme b</name>
        <dbReference type="ChEBI" id="CHEBI:60344"/>
    </ligand>
    <ligandPart>
        <name>Fe</name>
        <dbReference type="ChEBI" id="CHEBI:18248"/>
    </ligandPart>
</feature>
<organism evidence="12 13">
    <name type="scientific">Aldrovandia affinis</name>
    <dbReference type="NCBI Taxonomy" id="143900"/>
    <lineage>
        <taxon>Eukaryota</taxon>
        <taxon>Metazoa</taxon>
        <taxon>Chordata</taxon>
        <taxon>Craniata</taxon>
        <taxon>Vertebrata</taxon>
        <taxon>Euteleostomi</taxon>
        <taxon>Actinopterygii</taxon>
        <taxon>Neopterygii</taxon>
        <taxon>Teleostei</taxon>
        <taxon>Notacanthiformes</taxon>
        <taxon>Halosauridae</taxon>
        <taxon>Aldrovandia</taxon>
    </lineage>
</organism>
<dbReference type="PRINTS" id="PR00457">
    <property type="entry name" value="ANPEROXIDASE"/>
</dbReference>
<dbReference type="PROSITE" id="PS50292">
    <property type="entry name" value="PEROXIDASE_3"/>
    <property type="match status" value="1"/>
</dbReference>
<dbReference type="InterPro" id="IPR019791">
    <property type="entry name" value="Haem_peroxidase_animal"/>
</dbReference>
<dbReference type="Gene3D" id="1.10.640.10">
    <property type="entry name" value="Haem peroxidase domain superfamily, animal type"/>
    <property type="match status" value="1"/>
</dbReference>
<reference evidence="12" key="1">
    <citation type="journal article" date="2023" name="Science">
        <title>Genome structures resolve the early diversification of teleost fishes.</title>
        <authorList>
            <person name="Parey E."/>
            <person name="Louis A."/>
            <person name="Montfort J."/>
            <person name="Bouchez O."/>
            <person name="Roques C."/>
            <person name="Iampietro C."/>
            <person name="Lluch J."/>
            <person name="Castinel A."/>
            <person name="Donnadieu C."/>
            <person name="Desvignes T."/>
            <person name="Floi Bucao C."/>
            <person name="Jouanno E."/>
            <person name="Wen M."/>
            <person name="Mejri S."/>
            <person name="Dirks R."/>
            <person name="Jansen H."/>
            <person name="Henkel C."/>
            <person name="Chen W.J."/>
            <person name="Zahm M."/>
            <person name="Cabau C."/>
            <person name="Klopp C."/>
            <person name="Thompson A.W."/>
            <person name="Robinson-Rechavi M."/>
            <person name="Braasch I."/>
            <person name="Lecointre G."/>
            <person name="Bobe J."/>
            <person name="Postlethwait J.H."/>
            <person name="Berthelot C."/>
            <person name="Roest Crollius H."/>
            <person name="Guiguen Y."/>
        </authorList>
    </citation>
    <scope>NUCLEOTIDE SEQUENCE</scope>
    <source>
        <strain evidence="12">NC1722</strain>
    </source>
</reference>
<dbReference type="InterPro" id="IPR010255">
    <property type="entry name" value="Haem_peroxidase_sf"/>
</dbReference>
<keyword evidence="7" id="KW-1015">Disulfide bond</keyword>
<dbReference type="FunFam" id="1.10.640.10:FF:000001">
    <property type="entry name" value="Peroxidasin homolog"/>
    <property type="match status" value="1"/>
</dbReference>
<name>A0AAD7WM04_9TELE</name>
<evidence type="ECO:0000313" key="13">
    <source>
        <dbReference type="Proteomes" id="UP001221898"/>
    </source>
</evidence>
<dbReference type="EMBL" id="JAINUG010000066">
    <property type="protein sequence ID" value="KAJ8401996.1"/>
    <property type="molecule type" value="Genomic_DNA"/>
</dbReference>
<feature type="region of interest" description="Disordered" evidence="10">
    <location>
        <begin position="14"/>
        <end position="33"/>
    </location>
</feature>
<sequence length="971" mass="109148">MTVPDPSAGLLTWPALPALPRPRDAPSLMTERPPRRWQSRVHRSDVGHAYLRQLRRAAPTAGVELNLRMALLNTRSLANKTFLLNDFFTSRDLDFMFLTETWLHAGFKATEMTCAPYLLALGLYLVLSCQVSAAEDSLGSPFILSALEDAKRIVDEAYKYSREESLSRVQKMSASPSDLLRLLKQPARDTRSVVRAADYMENTLRLIEERTHHLHKRSLNATDLITPDELSTIARLTGCAARVQPPSCRTTPQVNKYRTATSICNNRRYPRRGTSNTPFSRWLPAEYEDGISQPKGWDPKKRYNGFLLPLVREVSNRILNSANEYVESDQLYTHLVTIFGQWNDHDLTFTPHSPSIRSFSNGINCDESCEQTNPCFPIQIPSGDPRFGTKSKNCLPFFRSAPACGTGNTGFIFGANNVRQQINSLTAFQDVGQVYGSEDVQARELRNLTNDEGLLRINQRFTDKGRELLPFATMEPSVCATRQGITNTPGLAEVPCFVAGDARANENIGLTSLHTLFLREHNRLARALRQLNPHWSSETLYQEARKIMGGYHQVITFRDYLQHIVGPETVARQLSTYPGYDETVDPSIANVFATAAYRLGHLAIQPFMFRLDENYNEHPQFPNVMLHKAFFTPWRLVFEGGIDPVIRGLVGCPAKLNTQDHMMVEALRDKLFQFTSKLALDLGALNMQRSHDHGIPGYNAWRRFCGLPEPQTVEQLAEVLNNTDLAQRLLQLYGSPANIDMWLAGISEPFVPGGRVGPLFACLIATQFQKIRQGDRLWWQNEGVFTGRQRASLANVSLARIICDNTGIKDVPSEPFLFRPRGTAYTHCDAIPAFDLTPWIDAGPGIQRSAFAVRLGYNYPNPNQVIVFREVIYNGQNHYNKQTGVFTCVVPGVYQFDFFCTLFQNVGNIDLLRNNKVVLHSFTTLQKGYINSSGGTVLELQEGDEVCLQANYGGNAMTSDSLFSGHLLFTV</sequence>
<keyword evidence="5" id="KW-0560">Oxidoreductase</keyword>
<evidence type="ECO:0000256" key="3">
    <source>
        <dbReference type="ARBA" id="ARBA00022723"/>
    </source>
</evidence>
<dbReference type="InterPro" id="IPR001073">
    <property type="entry name" value="C1q_dom"/>
</dbReference>
<comment type="caution">
    <text evidence="12">The sequence shown here is derived from an EMBL/GenBank/DDBJ whole genome shotgun (WGS) entry which is preliminary data.</text>
</comment>
<dbReference type="PRINTS" id="PR00007">
    <property type="entry name" value="COMPLEMNTC1Q"/>
</dbReference>
<evidence type="ECO:0000256" key="7">
    <source>
        <dbReference type="ARBA" id="ARBA00023157"/>
    </source>
</evidence>
<proteinExistence type="inferred from homology"/>
<evidence type="ECO:0000313" key="12">
    <source>
        <dbReference type="EMBL" id="KAJ8401996.1"/>
    </source>
</evidence>
<dbReference type="Pfam" id="PF00386">
    <property type="entry name" value="C1q"/>
    <property type="match status" value="1"/>
</dbReference>
<evidence type="ECO:0000256" key="2">
    <source>
        <dbReference type="ARBA" id="ARBA00022617"/>
    </source>
</evidence>
<evidence type="ECO:0000256" key="5">
    <source>
        <dbReference type="ARBA" id="ARBA00023002"/>
    </source>
</evidence>
<dbReference type="Gene3D" id="2.60.120.40">
    <property type="match status" value="1"/>
</dbReference>
<comment type="cofactor">
    <cofactor evidence="1">
        <name>heme b</name>
        <dbReference type="ChEBI" id="CHEBI:60344"/>
    </cofactor>
</comment>
<keyword evidence="3 9" id="KW-0479">Metal-binding</keyword>
<keyword evidence="13" id="KW-1185">Reference proteome</keyword>
<comment type="similarity">
    <text evidence="8">Belongs to the peroxidase family. XPO subfamily.</text>
</comment>
<dbReference type="GO" id="GO:0005615">
    <property type="term" value="C:extracellular space"/>
    <property type="evidence" value="ECO:0007669"/>
    <property type="project" value="TreeGrafter"/>
</dbReference>
<feature type="domain" description="C1q" evidence="11">
    <location>
        <begin position="844"/>
        <end position="971"/>
    </location>
</feature>
<dbReference type="SUPFAM" id="SSF49842">
    <property type="entry name" value="TNF-like"/>
    <property type="match status" value="1"/>
</dbReference>
<keyword evidence="4" id="KW-0732">Signal</keyword>
<dbReference type="SMART" id="SM00110">
    <property type="entry name" value="C1Q"/>
    <property type="match status" value="1"/>
</dbReference>
<evidence type="ECO:0000256" key="9">
    <source>
        <dbReference type="PIRSR" id="PIRSR619791-2"/>
    </source>
</evidence>
<dbReference type="PANTHER" id="PTHR11475">
    <property type="entry name" value="OXIDASE/PEROXIDASE"/>
    <property type="match status" value="1"/>
</dbReference>
<keyword evidence="6 9" id="KW-0408">Iron</keyword>
<dbReference type="Pfam" id="PF03098">
    <property type="entry name" value="An_peroxidase"/>
    <property type="match status" value="1"/>
</dbReference>
<evidence type="ECO:0000256" key="1">
    <source>
        <dbReference type="ARBA" id="ARBA00001970"/>
    </source>
</evidence>
<gene>
    <name evidence="12" type="ORF">AAFF_G00372310</name>
</gene>
<evidence type="ECO:0000256" key="6">
    <source>
        <dbReference type="ARBA" id="ARBA00023004"/>
    </source>
</evidence>
<dbReference type="GO" id="GO:0006979">
    <property type="term" value="P:response to oxidative stress"/>
    <property type="evidence" value="ECO:0007669"/>
    <property type="project" value="InterPro"/>
</dbReference>
<dbReference type="InterPro" id="IPR037120">
    <property type="entry name" value="Haem_peroxidase_sf_animal"/>
</dbReference>
<dbReference type="GO" id="GO:0004601">
    <property type="term" value="F:peroxidase activity"/>
    <property type="evidence" value="ECO:0007669"/>
    <property type="project" value="InterPro"/>
</dbReference>
<evidence type="ECO:0000256" key="8">
    <source>
        <dbReference type="ARBA" id="ARBA00061342"/>
    </source>
</evidence>
<accession>A0AAD7WM04</accession>
<dbReference type="PROSITE" id="PS50871">
    <property type="entry name" value="C1Q"/>
    <property type="match status" value="1"/>
</dbReference>
<evidence type="ECO:0000256" key="10">
    <source>
        <dbReference type="SAM" id="MobiDB-lite"/>
    </source>
</evidence>
<evidence type="ECO:0000259" key="11">
    <source>
        <dbReference type="PROSITE" id="PS50871"/>
    </source>
</evidence>
<protein>
    <recommendedName>
        <fullName evidence="11">C1q domain-containing protein</fullName>
    </recommendedName>
</protein>
<dbReference type="GO" id="GO:0020037">
    <property type="term" value="F:heme binding"/>
    <property type="evidence" value="ECO:0007669"/>
    <property type="project" value="InterPro"/>
</dbReference>
<keyword evidence="2 9" id="KW-0349">Heme</keyword>
<dbReference type="AlphaFoldDB" id="A0AAD7WM04"/>
<dbReference type="PANTHER" id="PTHR11475:SF63">
    <property type="entry name" value="EOSINOPHIL PEROXIDASE"/>
    <property type="match status" value="1"/>
</dbReference>